<dbReference type="Proteomes" id="UP000001876">
    <property type="component" value="Unassembled WGS sequence"/>
</dbReference>
<dbReference type="EMBL" id="GG663738">
    <property type="protein sequence ID" value="EEH57547.1"/>
    <property type="molecule type" value="Genomic_DNA"/>
</dbReference>
<dbReference type="RefSeq" id="XP_003057596.1">
    <property type="nucleotide sequence ID" value="XM_003057550.1"/>
</dbReference>
<dbReference type="eggNOG" id="ENOG502R35M">
    <property type="taxonomic scope" value="Eukaryota"/>
</dbReference>
<dbReference type="AlphaFoldDB" id="C1MPK5"/>
<accession>C1MPK5</accession>
<organism evidence="2">
    <name type="scientific">Micromonas pusilla (strain CCMP1545)</name>
    <name type="common">Picoplanktonic green alga</name>
    <dbReference type="NCBI Taxonomy" id="564608"/>
    <lineage>
        <taxon>Eukaryota</taxon>
        <taxon>Viridiplantae</taxon>
        <taxon>Chlorophyta</taxon>
        <taxon>Mamiellophyceae</taxon>
        <taxon>Mamiellales</taxon>
        <taxon>Mamiellaceae</taxon>
        <taxon>Micromonas</taxon>
    </lineage>
</organism>
<keyword evidence="2" id="KW-1185">Reference proteome</keyword>
<evidence type="ECO:0000313" key="1">
    <source>
        <dbReference type="EMBL" id="EEH57547.1"/>
    </source>
</evidence>
<dbReference type="GeneID" id="9683089"/>
<dbReference type="OMA" id="AMCAIMW"/>
<sequence>MAARSAMGFAAGALRQAAGAGARVAAPVPRVAFQQARSMGGGGPGVTHGGLTVHEPGMGYKAVAHGMGGLCWFWIFYRFYKDGDTLIYGHAPHFEHDDDEHH</sequence>
<reference evidence="1 2" key="1">
    <citation type="journal article" date="2009" name="Science">
        <title>Green evolution and dynamic adaptations revealed by genomes of the marine picoeukaryotes Micromonas.</title>
        <authorList>
            <person name="Worden A.Z."/>
            <person name="Lee J.H."/>
            <person name="Mock T."/>
            <person name="Rouze P."/>
            <person name="Simmons M.P."/>
            <person name="Aerts A.L."/>
            <person name="Allen A.E."/>
            <person name="Cuvelier M.L."/>
            <person name="Derelle E."/>
            <person name="Everett M.V."/>
            <person name="Foulon E."/>
            <person name="Grimwood J."/>
            <person name="Gundlach H."/>
            <person name="Henrissat B."/>
            <person name="Napoli C."/>
            <person name="McDonald S.M."/>
            <person name="Parker M.S."/>
            <person name="Rombauts S."/>
            <person name="Salamov A."/>
            <person name="Von Dassow P."/>
            <person name="Badger J.H."/>
            <person name="Coutinho P.M."/>
            <person name="Demir E."/>
            <person name="Dubchak I."/>
            <person name="Gentemann C."/>
            <person name="Eikrem W."/>
            <person name="Gready J.E."/>
            <person name="John U."/>
            <person name="Lanier W."/>
            <person name="Lindquist E.A."/>
            <person name="Lucas S."/>
            <person name="Mayer K.F."/>
            <person name="Moreau H."/>
            <person name="Not F."/>
            <person name="Otillar R."/>
            <person name="Panaud O."/>
            <person name="Pangilinan J."/>
            <person name="Paulsen I."/>
            <person name="Piegu B."/>
            <person name="Poliakov A."/>
            <person name="Robbens S."/>
            <person name="Schmutz J."/>
            <person name="Toulza E."/>
            <person name="Wyss T."/>
            <person name="Zelensky A."/>
            <person name="Zhou K."/>
            <person name="Armbrust E.V."/>
            <person name="Bhattacharya D."/>
            <person name="Goodenough U.W."/>
            <person name="Van de Peer Y."/>
            <person name="Grigoriev I.V."/>
        </authorList>
    </citation>
    <scope>NUCLEOTIDE SEQUENCE [LARGE SCALE GENOMIC DNA]</scope>
    <source>
        <strain evidence="1 2">CCMP1545</strain>
    </source>
</reference>
<evidence type="ECO:0000313" key="2">
    <source>
        <dbReference type="Proteomes" id="UP000001876"/>
    </source>
</evidence>
<proteinExistence type="predicted"/>
<dbReference type="KEGG" id="mpp:MICPUCDRAFT_56938"/>
<dbReference type="OrthoDB" id="531564at2759"/>
<name>C1MPK5_MICPC</name>
<protein>
    <submittedName>
        <fullName evidence="1">Predicted protein</fullName>
    </submittedName>
</protein>
<gene>
    <name evidence="1" type="ORF">MICPUCDRAFT_56938</name>
</gene>